<feature type="transmembrane region" description="Helical" evidence="7">
    <location>
        <begin position="266"/>
        <end position="289"/>
    </location>
</feature>
<feature type="transmembrane region" description="Helical" evidence="7">
    <location>
        <begin position="102"/>
        <end position="123"/>
    </location>
</feature>
<keyword evidence="5 7" id="KW-1133">Transmembrane helix</keyword>
<dbReference type="CDD" id="cd17321">
    <property type="entry name" value="MFS_MMR_MDR_like"/>
    <property type="match status" value="1"/>
</dbReference>
<dbReference type="SUPFAM" id="SSF103473">
    <property type="entry name" value="MFS general substrate transporter"/>
    <property type="match status" value="1"/>
</dbReference>
<organism evidence="9 10">
    <name type="scientific">Actinoallomurus acaciae</name>
    <dbReference type="NCBI Taxonomy" id="502577"/>
    <lineage>
        <taxon>Bacteria</taxon>
        <taxon>Bacillati</taxon>
        <taxon>Actinomycetota</taxon>
        <taxon>Actinomycetes</taxon>
        <taxon>Streptosporangiales</taxon>
        <taxon>Thermomonosporaceae</taxon>
        <taxon>Actinoallomurus</taxon>
    </lineage>
</organism>
<evidence type="ECO:0000256" key="5">
    <source>
        <dbReference type="ARBA" id="ARBA00022989"/>
    </source>
</evidence>
<reference evidence="9 10" key="1">
    <citation type="submission" date="2024-09" db="EMBL/GenBank/DDBJ databases">
        <authorList>
            <person name="Sun Q."/>
            <person name="Mori K."/>
        </authorList>
    </citation>
    <scope>NUCLEOTIDE SEQUENCE [LARGE SCALE GENOMIC DNA]</scope>
    <source>
        <strain evidence="9 10">TBRC 0563</strain>
    </source>
</reference>
<evidence type="ECO:0000256" key="6">
    <source>
        <dbReference type="ARBA" id="ARBA00023136"/>
    </source>
</evidence>
<feature type="transmembrane region" description="Helical" evidence="7">
    <location>
        <begin position="228"/>
        <end position="245"/>
    </location>
</feature>
<dbReference type="EMBL" id="JBHLZP010000756">
    <property type="protein sequence ID" value="MFB9839605.1"/>
    <property type="molecule type" value="Genomic_DNA"/>
</dbReference>
<name>A0ABV5YWZ8_9ACTN</name>
<evidence type="ECO:0000256" key="1">
    <source>
        <dbReference type="ARBA" id="ARBA00004651"/>
    </source>
</evidence>
<dbReference type="Pfam" id="PF07690">
    <property type="entry name" value="MFS_1"/>
    <property type="match status" value="1"/>
</dbReference>
<feature type="transmembrane region" description="Helical" evidence="7">
    <location>
        <begin position="330"/>
        <end position="351"/>
    </location>
</feature>
<evidence type="ECO:0000256" key="2">
    <source>
        <dbReference type="ARBA" id="ARBA00022448"/>
    </source>
</evidence>
<dbReference type="InterPro" id="IPR020846">
    <property type="entry name" value="MFS_dom"/>
</dbReference>
<feature type="transmembrane region" description="Helical" evidence="7">
    <location>
        <begin position="196"/>
        <end position="216"/>
    </location>
</feature>
<dbReference type="InterPro" id="IPR011701">
    <property type="entry name" value="MFS"/>
</dbReference>
<evidence type="ECO:0000256" key="7">
    <source>
        <dbReference type="SAM" id="Phobius"/>
    </source>
</evidence>
<dbReference type="PROSITE" id="PS50850">
    <property type="entry name" value="MFS"/>
    <property type="match status" value="1"/>
</dbReference>
<evidence type="ECO:0000256" key="4">
    <source>
        <dbReference type="ARBA" id="ARBA00022692"/>
    </source>
</evidence>
<gene>
    <name evidence="9" type="ORF">ACFFNX_46430</name>
</gene>
<proteinExistence type="predicted"/>
<feature type="transmembrane region" description="Helical" evidence="7">
    <location>
        <begin position="357"/>
        <end position="376"/>
    </location>
</feature>
<feature type="transmembrane region" description="Helical" evidence="7">
    <location>
        <begin position="77"/>
        <end position="96"/>
    </location>
</feature>
<keyword evidence="10" id="KW-1185">Reference proteome</keyword>
<keyword evidence="3" id="KW-1003">Cell membrane</keyword>
<dbReference type="PANTHER" id="PTHR42718">
    <property type="entry name" value="MAJOR FACILITATOR SUPERFAMILY MULTIDRUG TRANSPORTER MFSC"/>
    <property type="match status" value="1"/>
</dbReference>
<feature type="transmembrane region" description="Helical" evidence="7">
    <location>
        <begin position="301"/>
        <end position="318"/>
    </location>
</feature>
<keyword evidence="6 7" id="KW-0472">Membrane</keyword>
<keyword evidence="4 7" id="KW-0812">Transmembrane</keyword>
<accession>A0ABV5YWZ8</accession>
<dbReference type="NCBIfam" id="TIGR00711">
    <property type="entry name" value="efflux_EmrB"/>
    <property type="match status" value="1"/>
</dbReference>
<evidence type="ECO:0000256" key="3">
    <source>
        <dbReference type="ARBA" id="ARBA00022475"/>
    </source>
</evidence>
<dbReference type="Proteomes" id="UP001589627">
    <property type="component" value="Unassembled WGS sequence"/>
</dbReference>
<protein>
    <submittedName>
        <fullName evidence="9">DHA2 family efflux MFS transporter permease subunit</fullName>
    </submittedName>
</protein>
<dbReference type="InterPro" id="IPR004638">
    <property type="entry name" value="EmrB-like"/>
</dbReference>
<dbReference type="InterPro" id="IPR036259">
    <property type="entry name" value="MFS_trans_sf"/>
</dbReference>
<comment type="subcellular location">
    <subcellularLocation>
        <location evidence="1">Cell membrane</location>
        <topology evidence="1">Multi-pass membrane protein</topology>
    </subcellularLocation>
</comment>
<evidence type="ECO:0000313" key="9">
    <source>
        <dbReference type="EMBL" id="MFB9839605.1"/>
    </source>
</evidence>
<evidence type="ECO:0000313" key="10">
    <source>
        <dbReference type="Proteomes" id="UP001589627"/>
    </source>
</evidence>
<sequence length="511" mass="52047">MMTSGMRRWWAVGAMVLAVLAVGFDVTILSLALPALATGLDASTSQLQWFVAAYTLVFAAAMIPGGMLGDRFGRKKMLVTALIVFGVSSLAAAYAPSAGAFIAARAVLGLGGAVILPMVLGVVPTLFDARERRRAIAMVMAAAMVGYPIGPILGGWLLGHFWWGSVFLINVPVVVLAVAAVLAWLPESRAARTRRLDLPGIATSSAALAALTFGVIQAGQYGWGDATSVVPLAGGAVLVAAFVLCERRTGEPLVDLRLFRETGFTVGTLLSTAVNFVMFGVLFAVPQYFQAVLGTDAMGGGIRLLPLIGGMLASAVVADRFAARAGARGSVCLGFVLLAGAMFGGATAAAVGGHGLAAAWTTVAGLGLGLVMPVAMDAAIGTLDEERSGVGSAVIQAVRMVGGSFGAAILGSVLNAGYRGRLDLTGLAPAAARAVREGVYGGLEVAHRTGRDALAVQVRGAYTHGMDLVLVVSAVLGLLCALGALLLPSRRAGRVGPTGAERPQSDHEAAV</sequence>
<feature type="transmembrane region" description="Helical" evidence="7">
    <location>
        <begin position="135"/>
        <end position="156"/>
    </location>
</feature>
<comment type="caution">
    <text evidence="9">The sequence shown here is derived from an EMBL/GenBank/DDBJ whole genome shotgun (WGS) entry which is preliminary data.</text>
</comment>
<evidence type="ECO:0000259" key="8">
    <source>
        <dbReference type="PROSITE" id="PS50850"/>
    </source>
</evidence>
<feature type="transmembrane region" description="Helical" evidence="7">
    <location>
        <begin position="397"/>
        <end position="418"/>
    </location>
</feature>
<feature type="transmembrane region" description="Helical" evidence="7">
    <location>
        <begin position="162"/>
        <end position="184"/>
    </location>
</feature>
<feature type="transmembrane region" description="Helical" evidence="7">
    <location>
        <begin position="49"/>
        <end position="68"/>
    </location>
</feature>
<dbReference type="RefSeq" id="WP_378212754.1">
    <property type="nucleotide sequence ID" value="NZ_JBHLZP010000756.1"/>
</dbReference>
<keyword evidence="2" id="KW-0813">Transport</keyword>
<dbReference type="Gene3D" id="1.20.1720.10">
    <property type="entry name" value="Multidrug resistance protein D"/>
    <property type="match status" value="1"/>
</dbReference>
<dbReference type="PANTHER" id="PTHR42718:SF42">
    <property type="entry name" value="EXPORT PROTEIN"/>
    <property type="match status" value="1"/>
</dbReference>
<feature type="domain" description="Major facilitator superfamily (MFS) profile" evidence="8">
    <location>
        <begin position="11"/>
        <end position="492"/>
    </location>
</feature>
<feature type="transmembrane region" description="Helical" evidence="7">
    <location>
        <begin position="468"/>
        <end position="487"/>
    </location>
</feature>
<dbReference type="Gene3D" id="1.20.1250.20">
    <property type="entry name" value="MFS general substrate transporter like domains"/>
    <property type="match status" value="1"/>
</dbReference>